<organism evidence="2 3">
    <name type="scientific">Lawsonibacter hominis</name>
    <dbReference type="NCBI Taxonomy" id="2763053"/>
    <lineage>
        <taxon>Bacteria</taxon>
        <taxon>Bacillati</taxon>
        <taxon>Bacillota</taxon>
        <taxon>Clostridia</taxon>
        <taxon>Eubacteriales</taxon>
        <taxon>Oscillospiraceae</taxon>
        <taxon>Lawsonibacter</taxon>
    </lineage>
</organism>
<feature type="transmembrane region" description="Helical" evidence="1">
    <location>
        <begin position="67"/>
        <end position="86"/>
    </location>
</feature>
<comment type="caution">
    <text evidence="2">The sequence shown here is derived from an EMBL/GenBank/DDBJ whole genome shotgun (WGS) entry which is preliminary data.</text>
</comment>
<proteinExistence type="predicted"/>
<feature type="transmembrane region" description="Helical" evidence="1">
    <location>
        <begin position="39"/>
        <end position="61"/>
    </location>
</feature>
<keyword evidence="3" id="KW-1185">Reference proteome</keyword>
<sequence length="200" mass="22325">MNDTLKNILRKDETVLWAGAPEPVEVLEKPHVPLLIVRWAVCAVLGVLLIAYLTYFSVYVFQVENQARIVVGVVLAACIFVALRPFMDARGLPKRVCFAVTDQRFILYRRNGDAFDYRELTDMTEATVEALPTGAYNFFIGPVTNSLRRSTHLNVTEYREDAKLDPLVFASVADIQGLLRVLPSYITVHGAPAADPERAA</sequence>
<reference evidence="2" key="1">
    <citation type="submission" date="2020-08" db="EMBL/GenBank/DDBJ databases">
        <title>Genome public.</title>
        <authorList>
            <person name="Liu C."/>
            <person name="Sun Q."/>
        </authorList>
    </citation>
    <scope>NUCLEOTIDE SEQUENCE</scope>
    <source>
        <strain evidence="2">NSJ-51</strain>
    </source>
</reference>
<accession>A0A8J6JCR0</accession>
<dbReference type="Proteomes" id="UP000661435">
    <property type="component" value="Unassembled WGS sequence"/>
</dbReference>
<name>A0A8J6JCR0_9FIRM</name>
<evidence type="ECO:0000313" key="3">
    <source>
        <dbReference type="Proteomes" id="UP000661435"/>
    </source>
</evidence>
<evidence type="ECO:0000313" key="2">
    <source>
        <dbReference type="EMBL" id="MBC5733448.1"/>
    </source>
</evidence>
<dbReference type="EMBL" id="JACOPP010000007">
    <property type="protein sequence ID" value="MBC5733448.1"/>
    <property type="molecule type" value="Genomic_DNA"/>
</dbReference>
<evidence type="ECO:0000256" key="1">
    <source>
        <dbReference type="SAM" id="Phobius"/>
    </source>
</evidence>
<gene>
    <name evidence="2" type="ORF">H8S57_06875</name>
</gene>
<keyword evidence="1" id="KW-1133">Transmembrane helix</keyword>
<keyword evidence="1" id="KW-0472">Membrane</keyword>
<keyword evidence="1" id="KW-0812">Transmembrane</keyword>
<protein>
    <submittedName>
        <fullName evidence="2">Uncharacterized protein</fullName>
    </submittedName>
</protein>
<dbReference type="RefSeq" id="WP_186907347.1">
    <property type="nucleotide sequence ID" value="NZ_JACOPP010000007.1"/>
</dbReference>
<dbReference type="AlphaFoldDB" id="A0A8J6JCR0"/>